<evidence type="ECO:0000256" key="2">
    <source>
        <dbReference type="ARBA" id="ARBA00022730"/>
    </source>
</evidence>
<dbReference type="Pfam" id="PF01479">
    <property type="entry name" value="S4"/>
    <property type="match status" value="1"/>
</dbReference>
<evidence type="ECO:0000259" key="8">
    <source>
        <dbReference type="SMART" id="SM00363"/>
    </source>
</evidence>
<accession>A0A0G1K5P7</accession>
<sequence length="204" mass="23650">MRISCKICRRLGISICGREKCAFKRKPYAPGEHGRTRKFSRASSEFGAQLKEKQKLKFLYNLRERQFRNYIREAEKRTGDSGENLMKFLESRLDNTVYRLGFSQTRTQARQAVVHGHFMVNGKRVNIPSFRVKKNDKITIKQQSLSKGIFRDLDAYLKKYVPPVWLELDKGKKEGIVLGSPATEDNLLLGSNINLKAIIEFYSR</sequence>
<evidence type="ECO:0000256" key="4">
    <source>
        <dbReference type="ARBA" id="ARBA00022980"/>
    </source>
</evidence>
<evidence type="ECO:0000259" key="9">
    <source>
        <dbReference type="SMART" id="SM01390"/>
    </source>
</evidence>
<evidence type="ECO:0000313" key="10">
    <source>
        <dbReference type="EMBL" id="KKT78945.1"/>
    </source>
</evidence>
<evidence type="ECO:0000256" key="5">
    <source>
        <dbReference type="ARBA" id="ARBA00023274"/>
    </source>
</evidence>
<dbReference type="InterPro" id="IPR002942">
    <property type="entry name" value="S4_RNA-bd"/>
</dbReference>
<dbReference type="AlphaFoldDB" id="A0A0G1K5P7"/>
<evidence type="ECO:0000256" key="1">
    <source>
        <dbReference type="ARBA" id="ARBA00007465"/>
    </source>
</evidence>
<dbReference type="Pfam" id="PF00163">
    <property type="entry name" value="Ribosomal_S4"/>
    <property type="match status" value="1"/>
</dbReference>
<dbReference type="Gene3D" id="1.10.1050.10">
    <property type="entry name" value="Ribosomal Protein S4 Delta 41, Chain A, domain 1"/>
    <property type="match status" value="1"/>
</dbReference>
<dbReference type="Gene3D" id="3.10.290.10">
    <property type="entry name" value="RNA-binding S4 domain"/>
    <property type="match status" value="1"/>
</dbReference>
<dbReference type="SUPFAM" id="SSF55174">
    <property type="entry name" value="Alpha-L RNA-binding motif"/>
    <property type="match status" value="1"/>
</dbReference>
<dbReference type="InterPro" id="IPR005709">
    <property type="entry name" value="Ribosomal_uS4_bac-type"/>
</dbReference>
<evidence type="ECO:0000256" key="3">
    <source>
        <dbReference type="ARBA" id="ARBA00022884"/>
    </source>
</evidence>
<reference evidence="10 11" key="1">
    <citation type="journal article" date="2015" name="Nature">
        <title>rRNA introns, odd ribosomes, and small enigmatic genomes across a large radiation of phyla.</title>
        <authorList>
            <person name="Brown C.T."/>
            <person name="Hug L.A."/>
            <person name="Thomas B.C."/>
            <person name="Sharon I."/>
            <person name="Castelle C.J."/>
            <person name="Singh A."/>
            <person name="Wilkins M.J."/>
            <person name="Williams K.H."/>
            <person name="Banfield J.F."/>
        </authorList>
    </citation>
    <scope>NUCLEOTIDE SEQUENCE [LARGE SCALE GENOMIC DNA]</scope>
</reference>
<keyword evidence="2 7" id="KW-0699">rRNA-binding</keyword>
<name>A0A0G1K5P7_9BACT</name>
<dbReference type="GO" id="GO:0015935">
    <property type="term" value="C:small ribosomal subunit"/>
    <property type="evidence" value="ECO:0007669"/>
    <property type="project" value="InterPro"/>
</dbReference>
<feature type="domain" description="RNA-binding S4" evidence="8">
    <location>
        <begin position="91"/>
        <end position="154"/>
    </location>
</feature>
<protein>
    <recommendedName>
        <fullName evidence="6 7">Small ribosomal subunit protein uS4</fullName>
    </recommendedName>
</protein>
<dbReference type="FunFam" id="3.10.290.10:FF:000001">
    <property type="entry name" value="30S ribosomal protein S4"/>
    <property type="match status" value="1"/>
</dbReference>
<evidence type="ECO:0000256" key="7">
    <source>
        <dbReference type="HAMAP-Rule" id="MF_01306"/>
    </source>
</evidence>
<dbReference type="NCBIfam" id="NF003717">
    <property type="entry name" value="PRK05327.1"/>
    <property type="match status" value="1"/>
</dbReference>
<dbReference type="GO" id="GO:0006412">
    <property type="term" value="P:translation"/>
    <property type="evidence" value="ECO:0007669"/>
    <property type="project" value="UniProtKB-UniRule"/>
</dbReference>
<evidence type="ECO:0000313" key="11">
    <source>
        <dbReference type="Proteomes" id="UP000034889"/>
    </source>
</evidence>
<comment type="caution">
    <text evidence="10">The sequence shown here is derived from an EMBL/GenBank/DDBJ whole genome shotgun (WGS) entry which is preliminary data.</text>
</comment>
<keyword evidence="4 7" id="KW-0689">Ribosomal protein</keyword>
<comment type="subunit">
    <text evidence="7">Part of the 30S ribosomal subunit. Contacts protein S5. The interaction surface between S4 and S5 is involved in control of translational fidelity.</text>
</comment>
<evidence type="ECO:0000256" key="6">
    <source>
        <dbReference type="ARBA" id="ARBA00035254"/>
    </source>
</evidence>
<dbReference type="SMART" id="SM01390">
    <property type="entry name" value="Ribosomal_S4"/>
    <property type="match status" value="1"/>
</dbReference>
<proteinExistence type="inferred from homology"/>
<dbReference type="InterPro" id="IPR022801">
    <property type="entry name" value="Ribosomal_uS4"/>
</dbReference>
<dbReference type="GO" id="GO:0019843">
    <property type="term" value="F:rRNA binding"/>
    <property type="evidence" value="ECO:0007669"/>
    <property type="project" value="UniProtKB-UniRule"/>
</dbReference>
<dbReference type="PANTHER" id="PTHR11831:SF4">
    <property type="entry name" value="SMALL RIBOSOMAL SUBUNIT PROTEIN US4M"/>
    <property type="match status" value="1"/>
</dbReference>
<dbReference type="Proteomes" id="UP000034889">
    <property type="component" value="Unassembled WGS sequence"/>
</dbReference>
<dbReference type="HAMAP" id="MF_01306_B">
    <property type="entry name" value="Ribosomal_uS4_B"/>
    <property type="match status" value="1"/>
</dbReference>
<organism evidence="10 11">
    <name type="scientific">Candidatus Giovannonibacteria bacterium GW2011_GWC2_44_8</name>
    <dbReference type="NCBI Taxonomy" id="1618657"/>
    <lineage>
        <taxon>Bacteria</taxon>
        <taxon>Candidatus Giovannoniibacteriota</taxon>
    </lineage>
</organism>
<keyword evidence="3 7" id="KW-0694">RNA-binding</keyword>
<dbReference type="InterPro" id="IPR001912">
    <property type="entry name" value="Ribosomal_uS4_N"/>
</dbReference>
<comment type="function">
    <text evidence="7">One of the primary rRNA binding proteins, it binds directly to 16S rRNA where it nucleates assembly of the body of the 30S subunit.</text>
</comment>
<gene>
    <name evidence="7" type="primary">rpsD</name>
    <name evidence="10" type="ORF">UW74_C0009G0005</name>
</gene>
<dbReference type="CDD" id="cd00165">
    <property type="entry name" value="S4"/>
    <property type="match status" value="1"/>
</dbReference>
<dbReference type="NCBIfam" id="TIGR01017">
    <property type="entry name" value="rpsD_bact"/>
    <property type="match status" value="1"/>
</dbReference>
<dbReference type="SMART" id="SM00363">
    <property type="entry name" value="S4"/>
    <property type="match status" value="1"/>
</dbReference>
<dbReference type="GO" id="GO:0042274">
    <property type="term" value="P:ribosomal small subunit biogenesis"/>
    <property type="evidence" value="ECO:0007669"/>
    <property type="project" value="TreeGrafter"/>
</dbReference>
<dbReference type="GO" id="GO:0003735">
    <property type="term" value="F:structural constituent of ribosome"/>
    <property type="evidence" value="ECO:0007669"/>
    <property type="project" value="InterPro"/>
</dbReference>
<dbReference type="PATRIC" id="fig|1618657.3.peg.120"/>
<keyword evidence="5 7" id="KW-0687">Ribonucleoprotein</keyword>
<comment type="similarity">
    <text evidence="1 7">Belongs to the universal ribosomal protein uS4 family.</text>
</comment>
<dbReference type="InterPro" id="IPR036986">
    <property type="entry name" value="S4_RNA-bd_sf"/>
</dbReference>
<feature type="domain" description="Small ribosomal subunit protein uS4 N-terminal" evidence="9">
    <location>
        <begin position="1"/>
        <end position="90"/>
    </location>
</feature>
<dbReference type="PANTHER" id="PTHR11831">
    <property type="entry name" value="30S 40S RIBOSOMAL PROTEIN"/>
    <property type="match status" value="1"/>
</dbReference>
<comment type="function">
    <text evidence="7">With S5 and S12 plays an important role in translational accuracy.</text>
</comment>
<dbReference type="EMBL" id="LCJM01000009">
    <property type="protein sequence ID" value="KKT78945.1"/>
    <property type="molecule type" value="Genomic_DNA"/>
</dbReference>
<dbReference type="PROSITE" id="PS50889">
    <property type="entry name" value="S4"/>
    <property type="match status" value="1"/>
</dbReference>